<name>A0AAV2YW43_9STRA</name>
<proteinExistence type="predicted"/>
<organism evidence="1 2">
    <name type="scientific">Lagenidium giganteum</name>
    <dbReference type="NCBI Taxonomy" id="4803"/>
    <lineage>
        <taxon>Eukaryota</taxon>
        <taxon>Sar</taxon>
        <taxon>Stramenopiles</taxon>
        <taxon>Oomycota</taxon>
        <taxon>Peronosporomycetes</taxon>
        <taxon>Pythiales</taxon>
        <taxon>Pythiaceae</taxon>
    </lineage>
</organism>
<dbReference type="PANTHER" id="PTHR13510">
    <property type="entry name" value="FYVE-FINGER-CONTAINING RAB5 EFFECTOR PROTEIN RABENOSYN-5-RELATED"/>
    <property type="match status" value="1"/>
</dbReference>
<dbReference type="InterPro" id="IPR052727">
    <property type="entry name" value="Rab4/Rab5_effector"/>
</dbReference>
<dbReference type="SUPFAM" id="SSF55961">
    <property type="entry name" value="Bet v1-like"/>
    <property type="match status" value="1"/>
</dbReference>
<evidence type="ECO:0000313" key="1">
    <source>
        <dbReference type="EMBL" id="DAZ97536.1"/>
    </source>
</evidence>
<keyword evidence="2" id="KW-1185">Reference proteome</keyword>
<comment type="caution">
    <text evidence="1">The sequence shown here is derived from an EMBL/GenBank/DDBJ whole genome shotgun (WGS) entry which is preliminary data.</text>
</comment>
<dbReference type="EMBL" id="DAKRPA010000132">
    <property type="protein sequence ID" value="DAZ97536.1"/>
    <property type="molecule type" value="Genomic_DNA"/>
</dbReference>
<reference evidence="1" key="1">
    <citation type="submission" date="2022-11" db="EMBL/GenBank/DDBJ databases">
        <authorList>
            <person name="Morgan W.R."/>
            <person name="Tartar A."/>
        </authorList>
    </citation>
    <scope>NUCLEOTIDE SEQUENCE</scope>
    <source>
        <strain evidence="1">ARSEF 373</strain>
    </source>
</reference>
<dbReference type="Proteomes" id="UP001146120">
    <property type="component" value="Unassembled WGS sequence"/>
</dbReference>
<accession>A0AAV2YW43</accession>
<reference evidence="1" key="2">
    <citation type="journal article" date="2023" name="Microbiol Resour">
        <title>Decontamination and Annotation of the Draft Genome Sequence of the Oomycete Lagenidium giganteum ARSEF 373.</title>
        <authorList>
            <person name="Morgan W.R."/>
            <person name="Tartar A."/>
        </authorList>
    </citation>
    <scope>NUCLEOTIDE SEQUENCE</scope>
    <source>
        <strain evidence="1">ARSEF 373</strain>
    </source>
</reference>
<evidence type="ECO:0000313" key="2">
    <source>
        <dbReference type="Proteomes" id="UP001146120"/>
    </source>
</evidence>
<protein>
    <recommendedName>
        <fullName evidence="3">START domain-containing protein</fullName>
    </recommendedName>
</protein>
<dbReference type="InterPro" id="IPR023393">
    <property type="entry name" value="START-like_dom_sf"/>
</dbReference>
<evidence type="ECO:0008006" key="3">
    <source>
        <dbReference type="Google" id="ProtNLM"/>
    </source>
</evidence>
<dbReference type="Gene3D" id="3.30.530.20">
    <property type="match status" value="1"/>
</dbReference>
<gene>
    <name evidence="1" type="ORF">N0F65_003022</name>
</gene>
<dbReference type="AlphaFoldDB" id="A0AAV2YW43"/>
<dbReference type="PANTHER" id="PTHR13510:SF44">
    <property type="entry name" value="RABENOSYN-5"/>
    <property type="match status" value="1"/>
</dbReference>
<sequence length="282" mass="32307">MTTTHEISKFPRVNLWAEKLDAFHADAEQLLTKTMRAYHRSNVLLNPKRWKKVRSRDNLHVYRDRSVSNAYAPEMVCVGTMPGRLEDVLEGLNCETTREFCMMQAIISSRFLDGAVLKVIQRRSHDEPYSFTGIKWFAMHVPGGGLISNRDLCVFEKVGLVYDPDTKRRLGFKLFHSVDIPECPTLHGFVRMKANVCYVLEEIEPTVLGVYLTGSFDWNGSSMLSRVANPTIAYYLLRVGETSKCLRARKFTERSRSFKGPKSKKRMSVVGVVKWSGCWLLN</sequence>